<dbReference type="PANTHER" id="PTHR33738:SF8">
    <property type="entry name" value="OS05G0454500 PROTEIN"/>
    <property type="match status" value="1"/>
</dbReference>
<keyword evidence="3" id="KW-1185">Reference proteome</keyword>
<feature type="region of interest" description="Disordered" evidence="1">
    <location>
        <begin position="1"/>
        <end position="75"/>
    </location>
</feature>
<name>A0A9D3WJZ2_9ROSI</name>
<sequence>EGKEMESKKQIDSSSSFTAHLFGSKESSPSSKGIFSSIFPPPSMVGGRNSSSSRVLESWPKQPLEGSDWRHGMQGRKDGTIPFKFISLLWRPRHIWSFFNLRKMEKMTLMEAIHKMLLQETGGKVRFIIRAI</sequence>
<evidence type="ECO:0000256" key="1">
    <source>
        <dbReference type="SAM" id="MobiDB-lite"/>
    </source>
</evidence>
<evidence type="ECO:0000313" key="2">
    <source>
        <dbReference type="EMBL" id="KAH1130735.1"/>
    </source>
</evidence>
<proteinExistence type="predicted"/>
<organism evidence="2 3">
    <name type="scientific">Gossypium stocksii</name>
    <dbReference type="NCBI Taxonomy" id="47602"/>
    <lineage>
        <taxon>Eukaryota</taxon>
        <taxon>Viridiplantae</taxon>
        <taxon>Streptophyta</taxon>
        <taxon>Embryophyta</taxon>
        <taxon>Tracheophyta</taxon>
        <taxon>Spermatophyta</taxon>
        <taxon>Magnoliopsida</taxon>
        <taxon>eudicotyledons</taxon>
        <taxon>Gunneridae</taxon>
        <taxon>Pentapetalae</taxon>
        <taxon>rosids</taxon>
        <taxon>malvids</taxon>
        <taxon>Malvales</taxon>
        <taxon>Malvaceae</taxon>
        <taxon>Malvoideae</taxon>
        <taxon>Gossypium</taxon>
    </lineage>
</organism>
<accession>A0A9D3WJZ2</accession>
<dbReference type="EMBL" id="JAIQCV010000001">
    <property type="protein sequence ID" value="KAH1130735.1"/>
    <property type="molecule type" value="Genomic_DNA"/>
</dbReference>
<feature type="compositionally biased region" description="Low complexity" evidence="1">
    <location>
        <begin position="24"/>
        <end position="38"/>
    </location>
</feature>
<dbReference type="Proteomes" id="UP000828251">
    <property type="component" value="Unassembled WGS sequence"/>
</dbReference>
<evidence type="ECO:0000313" key="3">
    <source>
        <dbReference type="Proteomes" id="UP000828251"/>
    </source>
</evidence>
<feature type="non-terminal residue" evidence="2">
    <location>
        <position position="1"/>
    </location>
</feature>
<reference evidence="2 3" key="1">
    <citation type="journal article" date="2021" name="Plant Biotechnol. J.">
        <title>Multi-omics assisted identification of the key and species-specific regulatory components of drought-tolerant mechanisms in Gossypium stocksii.</title>
        <authorList>
            <person name="Yu D."/>
            <person name="Ke L."/>
            <person name="Zhang D."/>
            <person name="Wu Y."/>
            <person name="Sun Y."/>
            <person name="Mei J."/>
            <person name="Sun J."/>
            <person name="Sun Y."/>
        </authorList>
    </citation>
    <scope>NUCLEOTIDE SEQUENCE [LARGE SCALE GENOMIC DNA]</scope>
    <source>
        <strain evidence="3">cv. E1</strain>
        <tissue evidence="2">Leaf</tissue>
    </source>
</reference>
<dbReference type="PANTHER" id="PTHR33738">
    <property type="entry name" value="EMB|CAB82975.1"/>
    <property type="match status" value="1"/>
</dbReference>
<dbReference type="AlphaFoldDB" id="A0A9D3WJZ2"/>
<gene>
    <name evidence="2" type="ORF">J1N35_002113</name>
</gene>
<feature type="compositionally biased region" description="Basic and acidic residues" evidence="1">
    <location>
        <begin position="1"/>
        <end position="11"/>
    </location>
</feature>
<protein>
    <submittedName>
        <fullName evidence="2">Uncharacterized protein</fullName>
    </submittedName>
</protein>
<comment type="caution">
    <text evidence="2">The sequence shown here is derived from an EMBL/GenBank/DDBJ whole genome shotgun (WGS) entry which is preliminary data.</text>
</comment>